<dbReference type="GO" id="GO:0019210">
    <property type="term" value="F:kinase inhibitor activity"/>
    <property type="evidence" value="ECO:0007669"/>
    <property type="project" value="InterPro"/>
</dbReference>
<dbReference type="OrthoDB" id="1938320at2759"/>
<dbReference type="Proteomes" id="UP000036987">
    <property type="component" value="Unassembled WGS sequence"/>
</dbReference>
<sequence length="295" mass="32834">MANDTTCSCEQEELTEEDYISFTTFQCYSLSSPSQTKDFEFHLTSTPLGKEDLIACPADELFYKGNLLPLHLHPRMQMLKNLLLANSIINTNNNTTMDHEKDSNPEFKRNSEGFYFHDSVGVNHTANNITKVLSKKKLTESTLGLKLKASRAYIKSLFFTKTGCSDESRGLSKSGKKKKLYFQIRREKCCVDDIERRVEEGCVHRRSFTGAINRHQITKKSPSFSSCSCSTSSSFSSACSSIEHSGTGNGAATTILKRSSSVGSEVENPIQGAIAYCKKTQQSITGKNSLQKHIM</sequence>
<dbReference type="InterPro" id="IPR039620">
    <property type="entry name" value="BKI1/MAKR1/3/4"/>
</dbReference>
<gene>
    <name evidence="1" type="ORF">ZOSMA_356G00140</name>
</gene>
<evidence type="ECO:0000313" key="1">
    <source>
        <dbReference type="EMBL" id="KMZ64654.1"/>
    </source>
</evidence>
<dbReference type="PANTHER" id="PTHR33312:SF21">
    <property type="entry name" value="MEMBRANE-ASSOCIATED KINASE REGULATOR 3-RELATED"/>
    <property type="match status" value="1"/>
</dbReference>
<keyword evidence="2" id="KW-1185">Reference proteome</keyword>
<dbReference type="OMA" id="NSNGFHE"/>
<protein>
    <recommendedName>
        <fullName evidence="3">Membrane-associated kinase regulator 4</fullName>
    </recommendedName>
</protein>
<reference evidence="2" key="1">
    <citation type="journal article" date="2016" name="Nature">
        <title>The genome of the seagrass Zostera marina reveals angiosperm adaptation to the sea.</title>
        <authorList>
            <person name="Olsen J.L."/>
            <person name="Rouze P."/>
            <person name="Verhelst B."/>
            <person name="Lin Y.-C."/>
            <person name="Bayer T."/>
            <person name="Collen J."/>
            <person name="Dattolo E."/>
            <person name="De Paoli E."/>
            <person name="Dittami S."/>
            <person name="Maumus F."/>
            <person name="Michel G."/>
            <person name="Kersting A."/>
            <person name="Lauritano C."/>
            <person name="Lohaus R."/>
            <person name="Toepel M."/>
            <person name="Tonon T."/>
            <person name="Vanneste K."/>
            <person name="Amirebrahimi M."/>
            <person name="Brakel J."/>
            <person name="Bostroem C."/>
            <person name="Chovatia M."/>
            <person name="Grimwood J."/>
            <person name="Jenkins J.W."/>
            <person name="Jueterbock A."/>
            <person name="Mraz A."/>
            <person name="Stam W.T."/>
            <person name="Tice H."/>
            <person name="Bornberg-Bauer E."/>
            <person name="Green P.J."/>
            <person name="Pearson G.A."/>
            <person name="Procaccini G."/>
            <person name="Duarte C.M."/>
            <person name="Schmutz J."/>
            <person name="Reusch T.B.H."/>
            <person name="Van de Peer Y."/>
        </authorList>
    </citation>
    <scope>NUCLEOTIDE SEQUENCE [LARGE SCALE GENOMIC DNA]</scope>
    <source>
        <strain evidence="2">cv. Finnish</strain>
    </source>
</reference>
<accession>A0A0K9P6P1</accession>
<dbReference type="PANTHER" id="PTHR33312">
    <property type="entry name" value="MEMBRANE-ASSOCIATED KINASE REGULATOR 4-RELATED"/>
    <property type="match status" value="1"/>
</dbReference>
<name>A0A0K9P6P1_ZOSMR</name>
<organism evidence="1 2">
    <name type="scientific">Zostera marina</name>
    <name type="common">Eelgrass</name>
    <dbReference type="NCBI Taxonomy" id="29655"/>
    <lineage>
        <taxon>Eukaryota</taxon>
        <taxon>Viridiplantae</taxon>
        <taxon>Streptophyta</taxon>
        <taxon>Embryophyta</taxon>
        <taxon>Tracheophyta</taxon>
        <taxon>Spermatophyta</taxon>
        <taxon>Magnoliopsida</taxon>
        <taxon>Liliopsida</taxon>
        <taxon>Zosteraceae</taxon>
        <taxon>Zostera</taxon>
    </lineage>
</organism>
<evidence type="ECO:0008006" key="3">
    <source>
        <dbReference type="Google" id="ProtNLM"/>
    </source>
</evidence>
<dbReference type="AlphaFoldDB" id="A0A0K9P6P1"/>
<evidence type="ECO:0000313" key="2">
    <source>
        <dbReference type="Proteomes" id="UP000036987"/>
    </source>
</evidence>
<comment type="caution">
    <text evidence="1">The sequence shown here is derived from an EMBL/GenBank/DDBJ whole genome shotgun (WGS) entry which is preliminary data.</text>
</comment>
<proteinExistence type="predicted"/>
<dbReference type="GO" id="GO:0005886">
    <property type="term" value="C:plasma membrane"/>
    <property type="evidence" value="ECO:0007669"/>
    <property type="project" value="InterPro"/>
</dbReference>
<dbReference type="EMBL" id="LFYR01001115">
    <property type="protein sequence ID" value="KMZ64654.1"/>
    <property type="molecule type" value="Genomic_DNA"/>
</dbReference>